<comment type="caution">
    <text evidence="2">The sequence shown here is derived from an EMBL/GenBank/DDBJ whole genome shotgun (WGS) entry which is preliminary data.</text>
</comment>
<dbReference type="EMBL" id="LXWW01000031">
    <property type="protein sequence ID" value="OAO17421.1"/>
    <property type="molecule type" value="Genomic_DNA"/>
</dbReference>
<accession>A0A196SMB6</accession>
<gene>
    <name evidence="2" type="ORF">AV274_0838</name>
</gene>
<dbReference type="InterPro" id="IPR011249">
    <property type="entry name" value="Metalloenz_LuxS/M16"/>
</dbReference>
<evidence type="ECO:0000313" key="3">
    <source>
        <dbReference type="Proteomes" id="UP000078348"/>
    </source>
</evidence>
<dbReference type="Pfam" id="PF05193">
    <property type="entry name" value="Peptidase_M16_C"/>
    <property type="match status" value="1"/>
</dbReference>
<name>A0A196SMB6_BLAHN</name>
<dbReference type="InterPro" id="IPR007863">
    <property type="entry name" value="Peptidase_M16_C"/>
</dbReference>
<dbReference type="AlphaFoldDB" id="A0A196SMB6"/>
<dbReference type="Pfam" id="PF22516">
    <property type="entry name" value="PreP_C"/>
    <property type="match status" value="1"/>
</dbReference>
<proteinExistence type="predicted"/>
<dbReference type="Pfam" id="PF08367">
    <property type="entry name" value="M16C_assoc"/>
    <property type="match status" value="1"/>
</dbReference>
<dbReference type="GO" id="GO:0004222">
    <property type="term" value="F:metalloendopeptidase activity"/>
    <property type="evidence" value="ECO:0007669"/>
    <property type="project" value="TreeGrafter"/>
</dbReference>
<dbReference type="STRING" id="478820.A0A196SMB6"/>
<keyword evidence="2" id="KW-0645">Protease</keyword>
<feature type="domain" description="Peptidase M16C associated" evidence="1">
    <location>
        <begin position="457"/>
        <end position="735"/>
    </location>
</feature>
<sequence>MSSTPISTVMKEYDGITKRGENRDKVQYRRGDLVHGFECVSVLPVPELNVTAYQFIHKKTRADYLHIDASDTDNVFSITFRTPCQNNTGVSHILEHTTLCGSEKYPVHDPFMKMRKRSLQTYMNAWTFDDHTTYPVSSTIPRDLANLMDVYCDATFFPLLRLADFKQEGWRLENNEIKGVVYNEMKGYQGDPTRSIFSAVSSAYLANTNYQYVSGGVPSAIPSLRYEDLIAFHATHYHPSNCLFFSYGDIHPEHHMHFLDSQVLSRFTANESSRDIHVTTLTEKALRSPEKEFTFTCPQSGSEPSQRWHYLRVYPTNLTTDSKDVIRLQFLSMLLFRGQSSPFYKSLIESQKARLFNPLQGYITFSKNSFFSIGASEIDSDTSVAELDSIINKTLDDVLENGFDEGRIEGLLNETALMYKQIKTQFGLTMMQSVVESWTHNADPAICLLSEAQIEEMKKEGVNEVMKRMIRKYLKPQSQENGVKRVVIRPDASFFDKLKKDEDAATQRCIETRAGTAEYDESVNKFIFAKEVDDSVLPCLSLQNIPRTRTFPAPIPHAAAFPLHSLTTTTNDIVYPRLVFHLTDLRSVRDLLNLPVLVYLMNAVGSETMSAEEMEIEEGKCCGGIRIGLHTFDKFKDVSGKYKNVAVVETNLLMQNQNLEKVSALLEHKLKNATLGSDVQRVQVLLQSLIAGAELSFNDNVPRYNARRSYAATSMSSFIDDCYSGYQHFRHLQSLKPLLADPARLQAYIDQELTPLLLRAFRRERVEVFVTTDAKNQAAALRWAEHATDLALSSNASNASSANSEGGVFGSVGEGGFVTATTEQLEAALGAVDGVMGEAYRAKKNVFSVAALNTNHVFSRHPSITTDCAHFDGVHILSRVLTSNYLLKHVRERGGAYGVAASHGNGVKVFSSYDDPHVTATVEQFCEGCAWLRRGEYGQKDIDEARLSLFGEMDAPLEPQSLGFGDVMTGKTAEQRQAQRDALLDLTAAELGELTQKAYACEKKEMRTSVFGTREKAKEVEKDSDWVVEEVKLE</sequence>
<dbReference type="GO" id="GO:0046872">
    <property type="term" value="F:metal ion binding"/>
    <property type="evidence" value="ECO:0007669"/>
    <property type="project" value="InterPro"/>
</dbReference>
<dbReference type="SMART" id="SM01264">
    <property type="entry name" value="M16C_associated"/>
    <property type="match status" value="1"/>
</dbReference>
<dbReference type="Gene3D" id="3.30.830.10">
    <property type="entry name" value="Metalloenzyme, LuxS/M16 peptidase-like"/>
    <property type="match status" value="4"/>
</dbReference>
<dbReference type="InterPro" id="IPR011765">
    <property type="entry name" value="Pept_M16_N"/>
</dbReference>
<dbReference type="PANTHER" id="PTHR43016:SF13">
    <property type="entry name" value="PRESEQUENCE PROTEASE, MITOCHONDRIAL"/>
    <property type="match status" value="1"/>
</dbReference>
<dbReference type="SUPFAM" id="SSF63411">
    <property type="entry name" value="LuxS/MPP-like metallohydrolase"/>
    <property type="match status" value="4"/>
</dbReference>
<dbReference type="OrthoDB" id="10250783at2759"/>
<keyword evidence="3" id="KW-1185">Reference proteome</keyword>
<dbReference type="InterPro" id="IPR013578">
    <property type="entry name" value="Peptidase_M16C_assoc"/>
</dbReference>
<protein>
    <submittedName>
        <fullName evidence="2">Presequence protease</fullName>
    </submittedName>
</protein>
<evidence type="ECO:0000313" key="2">
    <source>
        <dbReference type="EMBL" id="OAO17421.1"/>
    </source>
</evidence>
<dbReference type="PANTHER" id="PTHR43016">
    <property type="entry name" value="PRESEQUENCE PROTEASE"/>
    <property type="match status" value="1"/>
</dbReference>
<dbReference type="GO" id="GO:0016485">
    <property type="term" value="P:protein processing"/>
    <property type="evidence" value="ECO:0007669"/>
    <property type="project" value="TreeGrafter"/>
</dbReference>
<evidence type="ECO:0000259" key="1">
    <source>
        <dbReference type="SMART" id="SM01264"/>
    </source>
</evidence>
<dbReference type="InterPro" id="IPR055130">
    <property type="entry name" value="PreP_C"/>
</dbReference>
<dbReference type="Proteomes" id="UP000078348">
    <property type="component" value="Unassembled WGS sequence"/>
</dbReference>
<dbReference type="Pfam" id="PF00675">
    <property type="entry name" value="Peptidase_M16"/>
    <property type="match status" value="1"/>
</dbReference>
<organism evidence="2 3">
    <name type="scientific">Blastocystis sp. subtype 1 (strain ATCC 50177 / NandII)</name>
    <dbReference type="NCBI Taxonomy" id="478820"/>
    <lineage>
        <taxon>Eukaryota</taxon>
        <taxon>Sar</taxon>
        <taxon>Stramenopiles</taxon>
        <taxon>Bigyra</taxon>
        <taxon>Opalozoa</taxon>
        <taxon>Opalinata</taxon>
        <taxon>Blastocystidae</taxon>
        <taxon>Blastocystis</taxon>
    </lineage>
</organism>
<reference evidence="2 3" key="1">
    <citation type="submission" date="2016-05" db="EMBL/GenBank/DDBJ databases">
        <title>Nuclear genome of Blastocystis sp. subtype 1 NandII.</title>
        <authorList>
            <person name="Gentekaki E."/>
            <person name="Curtis B."/>
            <person name="Stairs C."/>
            <person name="Eme L."/>
            <person name="Herman E."/>
            <person name="Klimes V."/>
            <person name="Arias M.C."/>
            <person name="Elias M."/>
            <person name="Hilliou F."/>
            <person name="Klute M."/>
            <person name="Malik S.-B."/>
            <person name="Pightling A."/>
            <person name="Rachubinski R."/>
            <person name="Salas D."/>
            <person name="Schlacht A."/>
            <person name="Suga H."/>
            <person name="Archibald J."/>
            <person name="Ball S.G."/>
            <person name="Clark G."/>
            <person name="Dacks J."/>
            <person name="Van Der Giezen M."/>
            <person name="Tsaousis A."/>
            <person name="Roger A."/>
        </authorList>
    </citation>
    <scope>NUCLEOTIDE SEQUENCE [LARGE SCALE GENOMIC DNA]</scope>
    <source>
        <strain evidence="3">ATCC 50177 / NandII</strain>
    </source>
</reference>
<dbReference type="FunFam" id="3.30.830.10:FF:000011">
    <property type="entry name" value="Presequence protease, mitochondrial"/>
    <property type="match status" value="1"/>
</dbReference>
<keyword evidence="2" id="KW-0378">Hydrolase</keyword>